<dbReference type="EMBL" id="JARJLG010000200">
    <property type="protein sequence ID" value="KAJ7729105.1"/>
    <property type="molecule type" value="Genomic_DNA"/>
</dbReference>
<accession>A0AAD7MRT1</accession>
<organism evidence="1 2">
    <name type="scientific">Mycena maculata</name>
    <dbReference type="NCBI Taxonomy" id="230809"/>
    <lineage>
        <taxon>Eukaryota</taxon>
        <taxon>Fungi</taxon>
        <taxon>Dikarya</taxon>
        <taxon>Basidiomycota</taxon>
        <taxon>Agaricomycotina</taxon>
        <taxon>Agaricomycetes</taxon>
        <taxon>Agaricomycetidae</taxon>
        <taxon>Agaricales</taxon>
        <taxon>Marasmiineae</taxon>
        <taxon>Mycenaceae</taxon>
        <taxon>Mycena</taxon>
    </lineage>
</organism>
<evidence type="ECO:0000313" key="2">
    <source>
        <dbReference type="Proteomes" id="UP001215280"/>
    </source>
</evidence>
<dbReference type="Proteomes" id="UP001215280">
    <property type="component" value="Unassembled WGS sequence"/>
</dbReference>
<evidence type="ECO:0000313" key="1">
    <source>
        <dbReference type="EMBL" id="KAJ7729105.1"/>
    </source>
</evidence>
<protein>
    <submittedName>
        <fullName evidence="1">Uncharacterized protein</fullName>
    </submittedName>
</protein>
<dbReference type="AlphaFoldDB" id="A0AAD7MRT1"/>
<comment type="caution">
    <text evidence="1">The sequence shown here is derived from an EMBL/GenBank/DDBJ whole genome shotgun (WGS) entry which is preliminary data.</text>
</comment>
<proteinExistence type="predicted"/>
<sequence>MSQIVEEHFAFKLPDNVPLYQNENEYVQVRESCLIDYHESASRDLRESFIEASAYITANPSPSLYPGVVDGDGEKRLELAIRFQLASSPSSHMSYCHPEVIVDNRCMSGCGRDAPDIKRAHWTFWTPSSTLTTKIRQTSDVRAWLGFQAPALAWLPGALA</sequence>
<name>A0AAD7MRT1_9AGAR</name>
<keyword evidence="2" id="KW-1185">Reference proteome</keyword>
<gene>
    <name evidence="1" type="ORF">DFH07DRAFT_969647</name>
</gene>
<reference evidence="1" key="1">
    <citation type="submission" date="2023-03" db="EMBL/GenBank/DDBJ databases">
        <title>Massive genome expansion in bonnet fungi (Mycena s.s.) driven by repeated elements and novel gene families across ecological guilds.</title>
        <authorList>
            <consortium name="Lawrence Berkeley National Laboratory"/>
            <person name="Harder C.B."/>
            <person name="Miyauchi S."/>
            <person name="Viragh M."/>
            <person name="Kuo A."/>
            <person name="Thoen E."/>
            <person name="Andreopoulos B."/>
            <person name="Lu D."/>
            <person name="Skrede I."/>
            <person name="Drula E."/>
            <person name="Henrissat B."/>
            <person name="Morin E."/>
            <person name="Kohler A."/>
            <person name="Barry K."/>
            <person name="LaButti K."/>
            <person name="Morin E."/>
            <person name="Salamov A."/>
            <person name="Lipzen A."/>
            <person name="Mereny Z."/>
            <person name="Hegedus B."/>
            <person name="Baldrian P."/>
            <person name="Stursova M."/>
            <person name="Weitz H."/>
            <person name="Taylor A."/>
            <person name="Grigoriev I.V."/>
            <person name="Nagy L.G."/>
            <person name="Martin F."/>
            <person name="Kauserud H."/>
        </authorList>
    </citation>
    <scope>NUCLEOTIDE SEQUENCE</scope>
    <source>
        <strain evidence="1">CBHHK188m</strain>
    </source>
</reference>